<dbReference type="InterPro" id="IPR018201">
    <property type="entry name" value="Ketoacyl_synth_AS"/>
</dbReference>
<evidence type="ECO:0000313" key="15">
    <source>
        <dbReference type="Proteomes" id="UP001595855"/>
    </source>
</evidence>
<dbReference type="Pfam" id="PF00550">
    <property type="entry name" value="PP-binding"/>
    <property type="match status" value="1"/>
</dbReference>
<dbReference type="PROSITE" id="PS50075">
    <property type="entry name" value="CARRIER"/>
    <property type="match status" value="1"/>
</dbReference>
<evidence type="ECO:0000259" key="12">
    <source>
        <dbReference type="PROSITE" id="PS52004"/>
    </source>
</evidence>
<dbReference type="SMART" id="SM00827">
    <property type="entry name" value="PKS_AT"/>
    <property type="match status" value="1"/>
</dbReference>
<dbReference type="Pfam" id="PF22953">
    <property type="entry name" value="SpnB_Rossmann"/>
    <property type="match status" value="1"/>
</dbReference>
<feature type="domain" description="Ketosynthase family 3 (KS3)" evidence="12">
    <location>
        <begin position="37"/>
        <end position="448"/>
    </location>
</feature>
<dbReference type="Gene3D" id="3.10.129.110">
    <property type="entry name" value="Polyketide synthase dehydratase"/>
    <property type="match status" value="1"/>
</dbReference>
<accession>A0ABV9X9L8</accession>
<dbReference type="PROSITE" id="PS00606">
    <property type="entry name" value="KS3_1"/>
    <property type="match status" value="1"/>
</dbReference>
<dbReference type="InterPro" id="IPR042104">
    <property type="entry name" value="PKS_dehydratase_sf"/>
</dbReference>
<dbReference type="Pfam" id="PF21089">
    <property type="entry name" value="PKS_DH_N"/>
    <property type="match status" value="1"/>
</dbReference>
<keyword evidence="5" id="KW-0808">Transferase</keyword>
<dbReference type="InterPro" id="IPR020802">
    <property type="entry name" value="TesA-like"/>
</dbReference>
<dbReference type="Pfam" id="PF00975">
    <property type="entry name" value="Thioesterase"/>
    <property type="match status" value="1"/>
</dbReference>
<name>A0ABV9X9L8_9ACTN</name>
<dbReference type="PANTHER" id="PTHR43775">
    <property type="entry name" value="FATTY ACID SYNTHASE"/>
    <property type="match status" value="1"/>
</dbReference>
<dbReference type="Pfam" id="PF02801">
    <property type="entry name" value="Ketoacyl-synt_C"/>
    <property type="match status" value="1"/>
</dbReference>
<dbReference type="InterPro" id="IPR016035">
    <property type="entry name" value="Acyl_Trfase/lysoPLipase"/>
</dbReference>
<evidence type="ECO:0000313" key="14">
    <source>
        <dbReference type="EMBL" id="MFC5020422.1"/>
    </source>
</evidence>
<dbReference type="Proteomes" id="UP001595855">
    <property type="component" value="Unassembled WGS sequence"/>
</dbReference>
<dbReference type="CDD" id="cd08956">
    <property type="entry name" value="KR_3_FAS_SDR_x"/>
    <property type="match status" value="1"/>
</dbReference>
<feature type="region of interest" description="Disordered" evidence="10">
    <location>
        <begin position="1738"/>
        <end position="1760"/>
    </location>
</feature>
<evidence type="ECO:0000256" key="9">
    <source>
        <dbReference type="PROSITE-ProRule" id="PRU01363"/>
    </source>
</evidence>
<keyword evidence="6" id="KW-0045">Antibiotic biosynthesis</keyword>
<feature type="region of interest" description="Disordered" evidence="10">
    <location>
        <begin position="1016"/>
        <end position="1039"/>
    </location>
</feature>
<dbReference type="EMBL" id="JBHSJO010000003">
    <property type="protein sequence ID" value="MFC5020422.1"/>
    <property type="molecule type" value="Genomic_DNA"/>
</dbReference>
<feature type="domain" description="Carrier" evidence="11">
    <location>
        <begin position="1660"/>
        <end position="1735"/>
    </location>
</feature>
<dbReference type="InterPro" id="IPR001227">
    <property type="entry name" value="Ac_transferase_dom_sf"/>
</dbReference>
<feature type="domain" description="PKS/mFAS DH" evidence="13">
    <location>
        <begin position="925"/>
        <end position="1201"/>
    </location>
</feature>
<dbReference type="SUPFAM" id="SSF53474">
    <property type="entry name" value="alpha/beta-Hydrolases"/>
    <property type="match status" value="1"/>
</dbReference>
<dbReference type="SMART" id="SM00823">
    <property type="entry name" value="PKS_PP"/>
    <property type="match status" value="1"/>
</dbReference>
<feature type="active site" description="Proton donor; for dehydratase activity" evidence="9">
    <location>
        <position position="1122"/>
    </location>
</feature>
<dbReference type="SMART" id="SM00824">
    <property type="entry name" value="PKS_TE"/>
    <property type="match status" value="1"/>
</dbReference>
<dbReference type="Gene3D" id="3.40.50.720">
    <property type="entry name" value="NAD(P)-binding Rossmann-like Domain"/>
    <property type="match status" value="1"/>
</dbReference>
<dbReference type="PANTHER" id="PTHR43775:SF51">
    <property type="entry name" value="INACTIVE PHENOLPHTHIOCEROL SYNTHESIS POLYKETIDE SYNTHASE TYPE I PKS1-RELATED"/>
    <property type="match status" value="1"/>
</dbReference>
<dbReference type="SUPFAM" id="SSF55048">
    <property type="entry name" value="Probable ACP-binding domain of malonyl-CoA ACP transacylase"/>
    <property type="match status" value="1"/>
</dbReference>
<dbReference type="InterPro" id="IPR015083">
    <property type="entry name" value="NorB/c/GfsB-D-like_docking"/>
</dbReference>
<dbReference type="Gene3D" id="3.40.47.10">
    <property type="match status" value="1"/>
</dbReference>
<evidence type="ECO:0000256" key="10">
    <source>
        <dbReference type="SAM" id="MobiDB-lite"/>
    </source>
</evidence>
<dbReference type="Pfam" id="PF08659">
    <property type="entry name" value="KR"/>
    <property type="match status" value="1"/>
</dbReference>
<organism evidence="14 15">
    <name type="scientific">Streptomyces lienomycini</name>
    <dbReference type="NCBI Taxonomy" id="284035"/>
    <lineage>
        <taxon>Bacteria</taxon>
        <taxon>Bacillati</taxon>
        <taxon>Actinomycetota</taxon>
        <taxon>Actinomycetes</taxon>
        <taxon>Kitasatosporales</taxon>
        <taxon>Streptomycetaceae</taxon>
        <taxon>Streptomyces</taxon>
    </lineage>
</organism>
<dbReference type="SMART" id="SM00825">
    <property type="entry name" value="PKS_KS"/>
    <property type="match status" value="1"/>
</dbReference>
<keyword evidence="7" id="KW-0511">Multifunctional enzyme</keyword>
<feature type="region of interest" description="C-terminal hotdog fold" evidence="9">
    <location>
        <begin position="1061"/>
        <end position="1201"/>
    </location>
</feature>
<dbReference type="SUPFAM" id="SSF51735">
    <property type="entry name" value="NAD(P)-binding Rossmann-fold domains"/>
    <property type="match status" value="2"/>
</dbReference>
<dbReference type="SMART" id="SM00822">
    <property type="entry name" value="PKS_KR"/>
    <property type="match status" value="1"/>
</dbReference>
<comment type="cofactor">
    <cofactor evidence="1">
        <name>pantetheine 4'-phosphate</name>
        <dbReference type="ChEBI" id="CHEBI:47942"/>
    </cofactor>
</comment>
<dbReference type="InterPro" id="IPR016036">
    <property type="entry name" value="Malonyl_transacylase_ACP-bd"/>
</dbReference>
<dbReference type="Pfam" id="PF16197">
    <property type="entry name" value="KAsynt_C_assoc"/>
    <property type="match status" value="1"/>
</dbReference>
<keyword evidence="8" id="KW-0012">Acyltransferase</keyword>
<evidence type="ECO:0000256" key="3">
    <source>
        <dbReference type="ARBA" id="ARBA00022450"/>
    </source>
</evidence>
<dbReference type="InterPro" id="IPR036736">
    <property type="entry name" value="ACP-like_sf"/>
</dbReference>
<dbReference type="SMART" id="SM00826">
    <property type="entry name" value="PKS_DH"/>
    <property type="match status" value="1"/>
</dbReference>
<dbReference type="InterPro" id="IPR016039">
    <property type="entry name" value="Thiolase-like"/>
</dbReference>
<evidence type="ECO:0000256" key="4">
    <source>
        <dbReference type="ARBA" id="ARBA00022553"/>
    </source>
</evidence>
<sequence>MTDMAESEDKLVKALRSSLKETERLRAHNRKLTAAAQEPVAIVGMACRFPGGADSPEALWQLVADEVDAISEFPDNRGWDVEALYDPDGGPGKSYAREGGFLHDVGDFDPVFFGVGPNEALTMDPQQRLLLEASWEAFERAGIDPATLKGSDTGVFAGVMYHDYPYSGAGGAVVTGRVSYTFGFEGPSVTVDTACSSSLVALHQAVQSLRAGECSLALAGGVTVMATPETFVEFTRQGAMSRAGRCRAFSSATDGAGWSEGVGMLVVERLSDARAKGHRVLAVVRGSALNQDGASNGLSAPNGPSQQRVIRQALASARLTPADVDLVEAHGTGTTLGDPIEAQAVIATYGQDRPQGSPLWLGSLKSNIGHTQAAAGVGGVIKVVEAMRHGVLPKSLHIDEPTPEVDWTQGDVELLTEARPWPDAGRPRRAAVSSFGFSGTNAHVIIEQAEDEPAEDTGPDHTEPPVSALPVLPLLLSARSAGALAGQARKLAEHLERHPATGLPELGRALLHQRPLFEHRAVLVAAERAELLDALKALADGETVPEAVTGHAPTDRRAVFVFPGQGSQWAGMAVGLLDTSTVFADRFREAAAAIAPHVDWSVEDVLRQADGAPSMKRIEVLQPVLFAVMVALAALWESHGVRPSAVVGHSQGEVAAACVAGALSLEDAARVVVLRSRLFADELVGKGAIASVAASRDDVDDRIRAWPGLSVAGVNSPGAVTVAGEPAPLAEFVAACEGDGLRARLVPSTVASHCAQVEPLRQRLLDLLAGITPRRADVPIHSTVTGGTLDGTEMTASYWYDNCRSPVGFEPAVRALLAAGFDAFVEISPHPVLAVAIQETAEAVGAPAVVTGTLRRDAGGPDRFLASVATAFTQGVGTDWSAALGSATGPRLDLPTYAFDRTTYWLTGTAGQGDAPSMGLLAVDHPLLRAQVPHPGADGLVLTGRLSLSTQPWIADHGVGDQVLLPGTAFVEMATRAADAAGCDLLDELTLHAPLVLADRGGVALQVRVADPDDRGRRALSIHSRPENDQDGPWTRHADGVVSPTAPAPAFDLSQWPPTGASALDVSGTYERLVTEGYAYGPLFQGLKALWRRGDELFAEVALPERAHTEAARYGLHPALLDSAFHAAIAEDDGHRGGETVLPFVWAGVSLHAVGASALRVRIAPADGDDSISVSAADASGAPVWSVQHLVSRPVTTEQLQAARQGRRDGLLRIDWTPPAAATAQPAELTTAAWDTLPADGPLPDVTVLDCATPDGDVLTGVRDTTSRVLGVLQRWLADDRFQDARLAVVTTGAAAVDKETGPDLAQAPVWGLVRAAQAENPGRFLLVDRDTAPESRAALTEALASGEPESAVRRGQVLTPRLTRLPKPQDDHTPRFAPEGTVLVTGGTGGIGGHVARHLVTGHGVRRLLLVSRSGEAAEGATELRLALEELGAEVRIAACDVGDRDALAALLATVPDAHPLTGVVHAAGLAHNGVVAAQSPELIDATLAPKADAAWHLHELTRDADLAAFVMFSSGGGMVLAAGQAGYAASNVFLDALAVHRAAAGLPATALAWGLWESGTGLGQWLTPADLARIRRQGISAFSVEEGLALFDAALATGENALVPLPVDTAALCARTDELPALLRALAPAARRRTAVTKADAGSLRKRLAALPAEERETELLGLVRGYAAAVLGHGGGDAVDAERNFLESGFDSLTAMELRNLVNDATGLRLPPMVVFDSKTPLALARLARAALDEHLDSGPGDDAGHPAPGPQTPTAAQDTLSDLFRDAASRSTEKAMNLLSAVAATRPAFDALLDLEAPLPEPVRLAEGPGPVRLVCISTPMVTGGPYQQARIAAHFRGVRDVHAVPLSGFHRDEPLPASASVLVEALAEGVRQAADDAPFVLVGYSAGGVLAHAVAAHLEARGDTRPAGVVLLDTYTIERSGLGEDQIGETFVVGALERESSFGGFDSARLSSMGRYSELMPDVKTGDIEAPVLFVQCQEWFQDLPGDERPRADWQAAPWQPTQTLRPLAAHHFNMLDEKSDATASVIEEWIGELQPHPERRSA</sequence>
<feature type="compositionally biased region" description="Basic and acidic residues" evidence="10">
    <location>
        <begin position="1024"/>
        <end position="1039"/>
    </location>
</feature>
<feature type="region of interest" description="N-terminal hotdog fold" evidence="9">
    <location>
        <begin position="925"/>
        <end position="1049"/>
    </location>
</feature>
<protein>
    <submittedName>
        <fullName evidence="14">Type I polyketide synthase</fullName>
    </submittedName>
</protein>
<dbReference type="InterPro" id="IPR001031">
    <property type="entry name" value="Thioesterase"/>
</dbReference>
<dbReference type="Gene3D" id="3.40.366.10">
    <property type="entry name" value="Malonyl-Coenzyme A Acyl Carrier Protein, domain 2"/>
    <property type="match status" value="1"/>
</dbReference>
<dbReference type="InterPro" id="IPR014031">
    <property type="entry name" value="Ketoacyl_synth_C"/>
</dbReference>
<dbReference type="InterPro" id="IPR014043">
    <property type="entry name" value="Acyl_transferase_dom"/>
</dbReference>
<dbReference type="InterPro" id="IPR055123">
    <property type="entry name" value="SpnB-like_Rossmann"/>
</dbReference>
<evidence type="ECO:0000256" key="8">
    <source>
        <dbReference type="ARBA" id="ARBA00023315"/>
    </source>
</evidence>
<evidence type="ECO:0000259" key="11">
    <source>
        <dbReference type="PROSITE" id="PS50075"/>
    </source>
</evidence>
<feature type="active site" description="Proton acceptor; for dehydratase activity" evidence="9">
    <location>
        <position position="957"/>
    </location>
</feature>
<dbReference type="Gene3D" id="3.30.70.3290">
    <property type="match status" value="1"/>
</dbReference>
<dbReference type="PROSITE" id="PS52004">
    <property type="entry name" value="KS3_2"/>
    <property type="match status" value="1"/>
</dbReference>
<dbReference type="InterPro" id="IPR020807">
    <property type="entry name" value="PKS_DH"/>
</dbReference>
<dbReference type="PROSITE" id="PS52019">
    <property type="entry name" value="PKS_MFAS_DH"/>
    <property type="match status" value="1"/>
</dbReference>
<dbReference type="CDD" id="cd00833">
    <property type="entry name" value="PKS"/>
    <property type="match status" value="1"/>
</dbReference>
<reference evidence="15" key="1">
    <citation type="journal article" date="2019" name="Int. J. Syst. Evol. Microbiol.">
        <title>The Global Catalogue of Microorganisms (GCM) 10K type strain sequencing project: providing services to taxonomists for standard genome sequencing and annotation.</title>
        <authorList>
            <consortium name="The Broad Institute Genomics Platform"/>
            <consortium name="The Broad Institute Genome Sequencing Center for Infectious Disease"/>
            <person name="Wu L."/>
            <person name="Ma J."/>
        </authorList>
    </citation>
    <scope>NUCLEOTIDE SEQUENCE [LARGE SCALE GENOMIC DNA]</scope>
    <source>
        <strain evidence="15">CGMCC 4.1542</strain>
    </source>
</reference>
<dbReference type="InterPro" id="IPR049552">
    <property type="entry name" value="PKS_DH_N"/>
</dbReference>
<evidence type="ECO:0000256" key="2">
    <source>
        <dbReference type="ARBA" id="ARBA00004792"/>
    </source>
</evidence>
<dbReference type="Pfam" id="PF00698">
    <property type="entry name" value="Acyl_transf_1"/>
    <property type="match status" value="1"/>
</dbReference>
<evidence type="ECO:0000256" key="5">
    <source>
        <dbReference type="ARBA" id="ARBA00022679"/>
    </source>
</evidence>
<dbReference type="InterPro" id="IPR032821">
    <property type="entry name" value="PKS_assoc"/>
</dbReference>
<dbReference type="SUPFAM" id="SSF53901">
    <property type="entry name" value="Thiolase-like"/>
    <property type="match status" value="1"/>
</dbReference>
<evidence type="ECO:0000256" key="1">
    <source>
        <dbReference type="ARBA" id="ARBA00001957"/>
    </source>
</evidence>
<dbReference type="InterPro" id="IPR049551">
    <property type="entry name" value="PKS_DH_C"/>
</dbReference>
<dbReference type="Gene3D" id="3.40.50.1820">
    <property type="entry name" value="alpha/beta hydrolase"/>
    <property type="match status" value="1"/>
</dbReference>
<evidence type="ECO:0000256" key="7">
    <source>
        <dbReference type="ARBA" id="ARBA00023268"/>
    </source>
</evidence>
<dbReference type="InterPro" id="IPR006162">
    <property type="entry name" value="Ppantetheine_attach_site"/>
</dbReference>
<dbReference type="SUPFAM" id="SSF52151">
    <property type="entry name" value="FabD/lysophospholipase-like"/>
    <property type="match status" value="1"/>
</dbReference>
<dbReference type="InterPro" id="IPR013968">
    <property type="entry name" value="PKS_KR"/>
</dbReference>
<keyword evidence="3" id="KW-0596">Phosphopantetheine</keyword>
<dbReference type="InterPro" id="IPR049900">
    <property type="entry name" value="PKS_mFAS_DH"/>
</dbReference>
<dbReference type="Pfam" id="PF14765">
    <property type="entry name" value="PS-DH"/>
    <property type="match status" value="1"/>
</dbReference>
<dbReference type="PROSITE" id="PS00012">
    <property type="entry name" value="PHOSPHOPANTETHEINE"/>
    <property type="match status" value="1"/>
</dbReference>
<keyword evidence="4" id="KW-0597">Phosphoprotein</keyword>
<dbReference type="InterPro" id="IPR020841">
    <property type="entry name" value="PKS_Beta-ketoAc_synthase_dom"/>
</dbReference>
<dbReference type="InterPro" id="IPR009081">
    <property type="entry name" value="PP-bd_ACP"/>
</dbReference>
<dbReference type="InterPro" id="IPR057326">
    <property type="entry name" value="KR_dom"/>
</dbReference>
<dbReference type="InterPro" id="IPR014030">
    <property type="entry name" value="Ketoacyl_synth_N"/>
</dbReference>
<dbReference type="InterPro" id="IPR020806">
    <property type="entry name" value="PKS_PP-bd"/>
</dbReference>
<dbReference type="Pfam" id="PF08990">
    <property type="entry name" value="Docking"/>
    <property type="match status" value="1"/>
</dbReference>
<evidence type="ECO:0000259" key="13">
    <source>
        <dbReference type="PROSITE" id="PS52019"/>
    </source>
</evidence>
<comment type="caution">
    <text evidence="14">The sequence shown here is derived from an EMBL/GenBank/DDBJ whole genome shotgun (WGS) entry which is preliminary data.</text>
</comment>
<comment type="pathway">
    <text evidence="2">Antibiotic biosynthesis.</text>
</comment>
<gene>
    <name evidence="14" type="ORF">ACFPRC_37025</name>
</gene>
<dbReference type="InterPro" id="IPR036291">
    <property type="entry name" value="NAD(P)-bd_dom_sf"/>
</dbReference>
<dbReference type="Pfam" id="PF00109">
    <property type="entry name" value="ketoacyl-synt"/>
    <property type="match status" value="1"/>
</dbReference>
<dbReference type="Gene3D" id="1.10.1200.10">
    <property type="entry name" value="ACP-like"/>
    <property type="match status" value="1"/>
</dbReference>
<keyword evidence="15" id="KW-1185">Reference proteome</keyword>
<dbReference type="InterPro" id="IPR029058">
    <property type="entry name" value="AB_hydrolase_fold"/>
</dbReference>
<proteinExistence type="predicted"/>
<dbReference type="InterPro" id="IPR050091">
    <property type="entry name" value="PKS_NRPS_Biosynth_Enz"/>
</dbReference>
<evidence type="ECO:0000256" key="6">
    <source>
        <dbReference type="ARBA" id="ARBA00023194"/>
    </source>
</evidence>